<keyword evidence="2" id="KW-0378">Hydrolase</keyword>
<dbReference type="InterPro" id="IPR029058">
    <property type="entry name" value="AB_hydrolase_fold"/>
</dbReference>
<reference evidence="2" key="1">
    <citation type="submission" date="2022-07" db="EMBL/GenBank/DDBJ databases">
        <title>Marinobacter iranensis a new bacterium isolate from a hipersaline lake in Iran.</title>
        <authorList>
            <person name="Mohammad A.M.A."/>
            <person name="Cristina S.-P."/>
            <person name="Antonio V."/>
        </authorList>
    </citation>
    <scope>NUCLEOTIDE SEQUENCE</scope>
    <source>
        <strain evidence="2">71-i</strain>
    </source>
</reference>
<keyword evidence="3" id="KW-1185">Reference proteome</keyword>
<evidence type="ECO:0000313" key="3">
    <source>
        <dbReference type="Proteomes" id="UP001143391"/>
    </source>
</evidence>
<evidence type="ECO:0000259" key="1">
    <source>
        <dbReference type="Pfam" id="PF20408"/>
    </source>
</evidence>
<dbReference type="EMBL" id="JANCMW010000013">
    <property type="protein sequence ID" value="MDF0752035.1"/>
    <property type="molecule type" value="Genomic_DNA"/>
</dbReference>
<gene>
    <name evidence="2" type="ORF">NLU14_17525</name>
</gene>
<dbReference type="SUPFAM" id="SSF53474">
    <property type="entry name" value="alpha/beta-Hydrolases"/>
    <property type="match status" value="1"/>
</dbReference>
<dbReference type="Proteomes" id="UP001143391">
    <property type="component" value="Unassembled WGS sequence"/>
</dbReference>
<dbReference type="Pfam" id="PF20408">
    <property type="entry name" value="Abhydrolase_11"/>
    <property type="match status" value="1"/>
</dbReference>
<organism evidence="2 3">
    <name type="scientific">Marinobacter iranensis</name>
    <dbReference type="NCBI Taxonomy" id="2962607"/>
    <lineage>
        <taxon>Bacteria</taxon>
        <taxon>Pseudomonadati</taxon>
        <taxon>Pseudomonadota</taxon>
        <taxon>Gammaproteobacteria</taxon>
        <taxon>Pseudomonadales</taxon>
        <taxon>Marinobacteraceae</taxon>
        <taxon>Marinobacter</taxon>
    </lineage>
</organism>
<dbReference type="PANTHER" id="PTHR13136:SF11">
    <property type="entry name" value="TESTIS-EXPRESSED PROTEIN 30"/>
    <property type="match status" value="1"/>
</dbReference>
<dbReference type="PANTHER" id="PTHR13136">
    <property type="entry name" value="TESTIS DEVELOPMENT PROTEIN PRTD"/>
    <property type="match status" value="1"/>
</dbReference>
<proteinExistence type="predicted"/>
<dbReference type="Gene3D" id="3.40.50.1820">
    <property type="entry name" value="alpha/beta hydrolase"/>
    <property type="match status" value="1"/>
</dbReference>
<comment type="caution">
    <text evidence="2">The sequence shown here is derived from an EMBL/GenBank/DDBJ whole genome shotgun (WGS) entry which is preliminary data.</text>
</comment>
<dbReference type="InterPro" id="IPR026555">
    <property type="entry name" value="NSL3/Tex30"/>
</dbReference>
<sequence length="221" mass="24208">MVNSVSVFRTRAQGIVTAPVLVLAHGAGAPADSPFMELLATALSGQGVTTVRFEFPYMEQRRRDGKKRPPDRKPVLLDRFRKVVAETCGSFDSGPGLFIGGKSMGGRMASLLATESGITDVIRGAVCFGYPFHPPGKPDRWRTDHFQALQRPIKIIQGTRDPFGRKAEVDERGLDALANVNLSWLEGGDHDYRPLARQSESREDLIRQAAARAAGFMIGQE</sequence>
<evidence type="ECO:0000313" key="2">
    <source>
        <dbReference type="EMBL" id="MDF0752035.1"/>
    </source>
</evidence>
<name>A0ABT5YGA0_9GAMM</name>
<feature type="domain" description="KANL3/Tex30 alpha/beta hydrolase-like" evidence="1">
    <location>
        <begin position="19"/>
        <end position="217"/>
    </location>
</feature>
<protein>
    <submittedName>
        <fullName evidence="2">Alpha/beta fold hydrolase</fullName>
    </submittedName>
</protein>
<dbReference type="GO" id="GO:0016787">
    <property type="term" value="F:hydrolase activity"/>
    <property type="evidence" value="ECO:0007669"/>
    <property type="project" value="UniProtKB-KW"/>
</dbReference>
<dbReference type="InterPro" id="IPR046879">
    <property type="entry name" value="KANL3/Tex30_Abhydrolase"/>
</dbReference>
<accession>A0ABT5YGA0</accession>